<proteinExistence type="predicted"/>
<gene>
    <name evidence="8" type="ORF">M1E25_11665</name>
</gene>
<dbReference type="CDD" id="cd12117">
    <property type="entry name" value="A_NRPS_Srf_like"/>
    <property type="match status" value="2"/>
</dbReference>
<dbReference type="SMART" id="SM00823">
    <property type="entry name" value="PKS_PP"/>
    <property type="match status" value="4"/>
</dbReference>
<comment type="caution">
    <text evidence="8">The sequence shown here is derived from an EMBL/GenBank/DDBJ whole genome shotgun (WGS) entry which is preliminary data.</text>
</comment>
<dbReference type="InterPro" id="IPR001242">
    <property type="entry name" value="Condensation_dom"/>
</dbReference>
<evidence type="ECO:0000259" key="7">
    <source>
        <dbReference type="PROSITE" id="PS50075"/>
    </source>
</evidence>
<feature type="domain" description="Carrier" evidence="7">
    <location>
        <begin position="4607"/>
        <end position="4682"/>
    </location>
</feature>
<organism evidence="8 9">
    <name type="scientific">Streptomyces meridianus</name>
    <dbReference type="NCBI Taxonomy" id="2938945"/>
    <lineage>
        <taxon>Bacteria</taxon>
        <taxon>Bacillati</taxon>
        <taxon>Actinomycetota</taxon>
        <taxon>Actinomycetes</taxon>
        <taxon>Kitasatosporales</taxon>
        <taxon>Streptomycetaceae</taxon>
        <taxon>Streptomyces</taxon>
    </lineage>
</organism>
<dbReference type="SUPFAM" id="SSF47336">
    <property type="entry name" value="ACP-like"/>
    <property type="match status" value="4"/>
</dbReference>
<dbReference type="InterPro" id="IPR009081">
    <property type="entry name" value="PP-bd_ACP"/>
</dbReference>
<dbReference type="PANTHER" id="PTHR45527:SF1">
    <property type="entry name" value="FATTY ACID SYNTHASE"/>
    <property type="match status" value="1"/>
</dbReference>
<keyword evidence="2" id="KW-0596">Phosphopantetheine</keyword>
<dbReference type="InterPro" id="IPR045851">
    <property type="entry name" value="AMP-bd_C_sf"/>
</dbReference>
<dbReference type="Pfam" id="PF00501">
    <property type="entry name" value="AMP-binding"/>
    <property type="match status" value="4"/>
</dbReference>
<dbReference type="Gene3D" id="3.30.559.10">
    <property type="entry name" value="Chloramphenicol acetyltransferase-like domain"/>
    <property type="match status" value="5"/>
</dbReference>
<dbReference type="RefSeq" id="WP_251413754.1">
    <property type="nucleotide sequence ID" value="NZ_JAMQGM010000024.1"/>
</dbReference>
<dbReference type="NCBIfam" id="TIGR01733">
    <property type="entry name" value="AA-adenyl-dom"/>
    <property type="match status" value="4"/>
</dbReference>
<dbReference type="SUPFAM" id="SSF56801">
    <property type="entry name" value="Acetyl-CoA synthetase-like"/>
    <property type="match status" value="4"/>
</dbReference>
<dbReference type="EMBL" id="JAMQGM010000024">
    <property type="protein sequence ID" value="MCM2578009.1"/>
    <property type="molecule type" value="Genomic_DNA"/>
</dbReference>
<evidence type="ECO:0000313" key="8">
    <source>
        <dbReference type="EMBL" id="MCM2578009.1"/>
    </source>
</evidence>
<sequence length="4688" mass="501266">MSSAQNTVRAVRPEATGESGAASFRSLPGLLAEQAVRRPDATALVTESGTIGYAELDARVSRLAVRLREHGVRRGMFVGVCLERGAGLVVSLLAVMRAGGVHLPLDPAYPAERLRYMTQDAQVPLVLTQESLRHVVPTGPGLLLLEDLRGGEPAPDAGRTPDADLTPDDAAYVIYTSGSTGRPKGVVVTHRGIADLARTQRTRMEVTPTSRVLQFASPSFDASVFELCMALAGGAAFVTLPQDRLFGDELTRSLREYGITHVTLPPAVLPAMSPAGLDGLEALMVAGEACPVDLLAAWSRGRRMYNGYGPTETTVCATMSAPLSGDGTPPLGDAVDGTRVHVLDAMLRPVPPGGTGELYIAGEGLARGYFDRPGLTAERFVADPFGGPGARMYRSGDLVHRTAGGELEFAGRADGQVKLRGFRIELGEIEDALGRLPGVVHAAATVREDTPGHRRLVGYAVPAAGGSTDAAVLRDALAARLPEHLVPSAVVLLDALPLTANGKIDRAALPAPAASGAAAYTAPTNDAERAVTEVFAELLGLERVGVHDDFFDLGGDSILAVRALSRIEAALGTGADRRALFTHRTAALLAAHGLGAPTDEIPPADRSRPLPLSSAQRRLWFLHQYENGSAEYYTGTGYRLHGPLDRQALRTALNSLTERHESLRTTFHELDGQPVQRVHDAASSPVALAEHDLSASTGRERDERTAALLAAEVEQPFDLENGPLFRATLIRLDADEHLFVLSSHHIVSDGWSLGVLTRDLTALYRAACGSPDGGAELPALAVQYADYAAWEQAGRNHGDATTGRIDHWRSRLDGVRPLELPTDRPRPEVRTTAGAEVRLTLTPEDTAALKALGRRRGATLFMTLTAVTQLLLSTASGADDVALGVASSGREARGTDDLVGFFVNPLVIRSRPDRAGTVESFVADVRDTVLDAFAHELPFDRLVEELVTERDPSRTPLFQAIMVLQNALPQRVELPGLRVDEVRLPRTASLFDLVVEFEERDGALRVRVEYNTDLYDEATVHRLTGRLRRLAALAGARPALPLAALDLLSGDERRAVEQWNGDEPAGECETVPAVFARQAADRPDAVAVIGPDEQLSYAELDSRAEKLALELQSAGVGAESPVVLVAERGVQVIVAMLAVLRAGGAYVPAHSGYPQERVRRLIEDTGAVCVITDTEAADRVPGGVRQPVLVLDTAGRITGDAQSPSTTTAALREAVAHPEQLAYVMFTSGSTGVPKGVTNTHADIVRLAADSRWQSGRHHRTLFHSSHAFDAATYEIWVPLLNGGSVVVAPPEQLDAEAFGALVDAHGVEATFVTASLFNLFAHHRPDCFSGMREVLTGGEAASPQAVRRVADACPAVRIVNAYGPTETTTFVTTHEVVDADRDRVPPIGRALDGTRLYVLDSALRPVPAGVTGELYLAGAGLARGYWDRPGLTAERFVADPFGSPGARMYRSGDLVRWTADGEVDFVGRADEQVKIRGFRIELGEIEAALLRRPEVGQAVVVVRASDSGAKRLLAYVVAAGEHTGGVDGAALRDALAAELPEYMVPAAIVPLEALPLNNSGKLDRRALPAPEAHLTDDAGYVAPRSAVECVLAEVFAGVLGVERVGVHDNFFDLGGDSILSIQVVSRCRRAGLVLTSKDVFVRQTVAALAGVVSHADGVAGDAAVAADQGVVSGPVAVTPVVDWFFGTHPVAPGHFNMSVLLDLTDGLDPALVAPALSVLLERHDMLRLRADRADGAWSLRTVAEEPVDAVLETVDLAGTAAADVGAVITEVCERVQASLDLAAGPLVKAVLFAGEGHASRLLIAAHHLVVDGVSWRVLLEDFAAECRRLAEGATADPVRKTASFARWAGRLNAAVAEGRFDAELPYWTALAEGAGAEVPVDGDAPNLMGAQRTVSVSLPAERTRQLLQDVPAAFRTQVNDLLLAALGRVLCAWSGQERMLVDLEGHGREELFDDVDLSRTVGWFTTIFPVALGSADGWDVQLKCVKESLRATPHRGLGFGALRHLGSDEQRTALAALPVPQVSFNYLGQFDGSAGESGVIDALTLNVGGEYAPQEERAHLLDVIGRVVDGRLVFDWAYAQGVHDEETVRSLADGLLAALDELIGFCLTDGVGGATPSDFPLVQLTQDEVDRLAGDSRDVADILPLTPMQQGMLFHSLLEPGSLSYFEQVMFVLDGVTDVDALARAWQQVADRTPVLRTSFAWEELDRPVQLVHREARFGVEIRDLRDLPEAERRAALERFLAEDEARGVDLWRAPLSRVGLLRLSESRVQVVWTFHHILLDGWSLPLVMADLFAAFRGTEPAVRPEFREYLEWISRQDEEASYGYWRELLAGFDTPVALPYDHTPDDVRAARSTAALVENLPEALSAAVHDFAQAHRLTSNAVVQGAWALMLSAYSGRDDVVFGATTSGRPTELPGVEATVGIFINTLPVRVRIEPGVTVADWLTGLQAAQLESRSHDHLSLARIQAQAQLPAETQLFDSLVVFENYPVDEDSARAHGLTVEEITANEATSYPLMLAAYDGERIGFHLRYDPRCFTEATAGDLMARLLHLLDALVTRPERRLAELPLLPDEERRTLETWGTGPAGAVPSTLPALFAEQVAARPDAVALIGEREELTYAGLDARAELVAARLRAAGVTRGMFVGVSLERGPGLIAAFLGVVKAGAAYLPLDPKYPAERLRYMVEDSGVEVIVTQRSVADRIPPAARPLLLDDDAALPDGLGPRADVPLAPEDAAYVIYTSGSTGRPKGVVVTHRGIADLARAQRTRMDVTPDSRILQFASPSFDASVYDLFMALLNGAALVALSQDRLIGDDLAEALREHRISHVILPPAVLPTLNADELPDLRALTVGGEACPGELVDVWSRGRTMYNAYGPTESTVAATFSAPLSGGGAPPIGSPVDGTRLYVLDGALRPVPAGVTGELYLAGAGLARGYWDRPGLTAERFVADPFGPAGARMYRSGDLVRWTADGQLEFMGRADAQVKIRGFRIELGEIESVLLARPGVRQAVVTVREDSPGVRRLVAYVVAAPDADLDPNGLRTGVGETLPSHMVPAAVVELDRIPLSVNGKVDQRALPAPAWDAVADDAAYTAPRSAVERVLVEVFAGVLGVDRVGVHDNFFDLGGDSILSIQVVSRCRRAGLVLTSKDVFVRQTVAALAGVVSHADGAAGDAAVAADQGVVSGPVAVTPVVDWFFATHPVAPGHFNMSVLLDLAGGLDTSVVRPALAGLLERHDMLRLRAEQSADGTWALHTVADQPVDAVLESADLSGAADADAEVARISERVQASLDLAAGPLVKAVLFTGEGQASRLLIAAHHLVVDGVSWRVLLEDFAALCRGAASGELPDLGPKSASFARWAERLNAAVAEGRFDAELPYWTALAEGAGAEVPVDGDAPNLMGAQRTVSVALPAERTRQLLQDVPAAFRTQVNDLLLAALGPVLGRWAGHERTLVDVEGHGREELFEDVDLSRTVGWFTTIFPVAVPGAGDPATRITTVKESLRAMPHRGLGFGALRHLGSDDRRGALAAVPQPRVSFNYLGQFDGSAAEEGVFTSAALGTSGEYAPQEQRAHLLDVVGRVTDGRLVFDWAYAQGVHDEETVAGLARAFLAELDELIGFCLTDGVGGASPSDFPLVELTQAEVDRLAGDGRDVADILPLTPMQQGMLFHALHEPDSASYFEQLLVVLDGVTDPDGTDALARAWQQVADRTPVLRTSIAWEGVGTPVQIVHTDVALPVTVEDWRDLPEAEQRAALERFLAEDEARGVDLRSAPLSRVGLLRLSESRVQVVWTFHHILLDGWSLPLVMADLFTAFRGAEPAVRPQFRDYLEWISRQDEEASYGYWRELLAGFDTPVALPYDHAPDDVRTSRSSRRMGWDLPSVLSDAVNAFAQANRLTVNTVVQGAWALLLSALSGRDDVVFGATTSGRPTELPGVENAIGIFINTLPVRVRIEPGVTVADWLTGLQGAQLESRSHDYLSLARIQAQAQLAADTQLFDSLVVFENYPVDEDSARAHGLTVEEITANETTNYPLTLSAYAGERIRVLLGYEPGQFEEETVRGLLDDLAVLVGELVADPARLLGRLPGASAEHIREFTDGGSAVLPERTVTELFAERAAARPDAVALVGEREQLTYAGLDTRAEELAQCLRDHGVGAEDRVLMLMPRSVQVPVAMLGVLKAGGAYVPVHAAFPAERVSWLLEDTRAAAVIVDPSMLDRLTDPGVPVITLATDGTPVPHGPASAPPRRPAGRASRPASPDGSAYVMFTSGSTGTPKGVTVSHRNIVALTRDHRWSEGHERVLFHSPHAFDAATYEVWAPLLAGGTVVVPPAGDLTAELIREHTEKHGVTAMFLTTALFNLFAQSDPACFADLRTVWTGGEAANPASFVRVLDACPETEVVHVYGPTETTTFATCTPLTGDQARAAVTPIGGPMDNTRAHVLDALLRPVPPGVPGELYLAGDGLAHGYENRPALTAERFVADPFGSGGRLYRTGDVVRWQADGRIEFIGRADGQIKIRGFRVELGEVENALAEQPGVARAAVTVAGSPSGAKQLVGYLLPEDGAAPEAEEVRGALAAALPGYMVPSVLLTIDDLPLTPNGKVDRRALPDPDWSQLTESRYVAPETLTEEVVAEIWADVLNLERVGVHDNFFEIGGDSVRSIQITGGVEEAFAVRVPTRTLFENQTLRAFAEAVEEAVLAEMDD</sequence>
<dbReference type="InterPro" id="IPR020806">
    <property type="entry name" value="PKS_PP-bd"/>
</dbReference>
<dbReference type="CDD" id="cd19531">
    <property type="entry name" value="LCL_NRPS-like"/>
    <property type="match status" value="1"/>
</dbReference>
<protein>
    <submittedName>
        <fullName evidence="8">Amino acid adenylation domain-containing protein</fullName>
    </submittedName>
</protein>
<dbReference type="Pfam" id="PF13193">
    <property type="entry name" value="AMP-binding_C"/>
    <property type="match status" value="4"/>
</dbReference>
<evidence type="ECO:0000313" key="9">
    <source>
        <dbReference type="Proteomes" id="UP001167160"/>
    </source>
</evidence>
<dbReference type="NCBIfam" id="TIGR01720">
    <property type="entry name" value="NRPS-para261"/>
    <property type="match status" value="2"/>
</dbReference>
<dbReference type="PROSITE" id="PS00455">
    <property type="entry name" value="AMP_BINDING"/>
    <property type="match status" value="4"/>
</dbReference>
<dbReference type="NCBIfam" id="NF003417">
    <property type="entry name" value="PRK04813.1"/>
    <property type="match status" value="4"/>
</dbReference>
<evidence type="ECO:0000256" key="4">
    <source>
        <dbReference type="ARBA" id="ARBA00022737"/>
    </source>
</evidence>
<evidence type="ECO:0000256" key="2">
    <source>
        <dbReference type="ARBA" id="ARBA00022450"/>
    </source>
</evidence>
<dbReference type="CDD" id="cd19543">
    <property type="entry name" value="DCL_NRPS"/>
    <property type="match status" value="2"/>
</dbReference>
<keyword evidence="4" id="KW-0677">Repeat</keyword>
<dbReference type="PANTHER" id="PTHR45527">
    <property type="entry name" value="NONRIBOSOMAL PEPTIDE SYNTHETASE"/>
    <property type="match status" value="1"/>
</dbReference>
<comment type="cofactor">
    <cofactor evidence="1">
        <name>pantetheine 4'-phosphate</name>
        <dbReference type="ChEBI" id="CHEBI:47942"/>
    </cofactor>
</comment>
<reference evidence="8" key="1">
    <citation type="journal article" date="2023" name="Int. J. Syst. Evol. Microbiol.">
        <title>Streptomyces meridianus sp. nov. isolated from brackish water of the Tagus estuary in Alcochete, Portugal.</title>
        <authorList>
            <person name="Santos J.D.N."/>
            <person name="Klimek D."/>
            <person name="Calusinska M."/>
            <person name="Lobo Da Cunha A."/>
            <person name="Catita J."/>
            <person name="Goncalves H."/>
            <person name="Gonzalez I."/>
            <person name="Reyes F."/>
            <person name="Lage O.M."/>
        </authorList>
    </citation>
    <scope>NUCLEOTIDE SEQUENCE</scope>
    <source>
        <strain evidence="8">MTZ3.1</strain>
    </source>
</reference>
<dbReference type="Pfam" id="PF00550">
    <property type="entry name" value="PP-binding"/>
    <property type="match status" value="4"/>
</dbReference>
<feature type="domain" description="Carrier" evidence="7">
    <location>
        <begin position="522"/>
        <end position="597"/>
    </location>
</feature>
<dbReference type="CDD" id="cd19534">
    <property type="entry name" value="E_NRPS"/>
    <property type="match status" value="2"/>
</dbReference>
<dbReference type="InterPro" id="IPR020845">
    <property type="entry name" value="AMP-binding_CS"/>
</dbReference>
<keyword evidence="5" id="KW-0045">Antibiotic biosynthesis</keyword>
<dbReference type="CDD" id="cd17652">
    <property type="entry name" value="A_NRPS_CmdD_like"/>
    <property type="match status" value="2"/>
</dbReference>
<evidence type="ECO:0000256" key="6">
    <source>
        <dbReference type="SAM" id="MobiDB-lite"/>
    </source>
</evidence>
<feature type="region of interest" description="Disordered" evidence="6">
    <location>
        <begin position="4218"/>
        <end position="4249"/>
    </location>
</feature>
<dbReference type="PROSITE" id="PS00012">
    <property type="entry name" value="PHOSPHOPANTETHEINE"/>
    <property type="match status" value="2"/>
</dbReference>
<dbReference type="InterPro" id="IPR025110">
    <property type="entry name" value="AMP-bd_C"/>
</dbReference>
<evidence type="ECO:0000256" key="3">
    <source>
        <dbReference type="ARBA" id="ARBA00022553"/>
    </source>
</evidence>
<dbReference type="InterPro" id="IPR023213">
    <property type="entry name" value="CAT-like_dom_sf"/>
</dbReference>
<dbReference type="InterPro" id="IPR000873">
    <property type="entry name" value="AMP-dep_synth/lig_dom"/>
</dbReference>
<feature type="domain" description="Carrier" evidence="7">
    <location>
        <begin position="3088"/>
        <end position="3162"/>
    </location>
</feature>
<dbReference type="Proteomes" id="UP001167160">
    <property type="component" value="Unassembled WGS sequence"/>
</dbReference>
<dbReference type="InterPro" id="IPR010071">
    <property type="entry name" value="AA_adenyl_dom"/>
</dbReference>
<dbReference type="InterPro" id="IPR036736">
    <property type="entry name" value="ACP-like_sf"/>
</dbReference>
<evidence type="ECO:0000256" key="5">
    <source>
        <dbReference type="ARBA" id="ARBA00023194"/>
    </source>
</evidence>
<dbReference type="InterPro" id="IPR006162">
    <property type="entry name" value="Ppantetheine_attach_site"/>
</dbReference>
<feature type="region of interest" description="Disordered" evidence="6">
    <location>
        <begin position="1"/>
        <end position="21"/>
    </location>
</feature>
<dbReference type="Gene3D" id="1.10.1200.10">
    <property type="entry name" value="ACP-like"/>
    <property type="match status" value="4"/>
</dbReference>
<dbReference type="Pfam" id="PF00668">
    <property type="entry name" value="Condensation"/>
    <property type="match status" value="5"/>
</dbReference>
<feature type="domain" description="Carrier" evidence="7">
    <location>
        <begin position="1583"/>
        <end position="1657"/>
    </location>
</feature>
<dbReference type="Gene3D" id="3.30.300.30">
    <property type="match status" value="4"/>
</dbReference>
<keyword evidence="9" id="KW-1185">Reference proteome</keyword>
<keyword evidence="3" id="KW-0597">Phosphoprotein</keyword>
<evidence type="ECO:0000256" key="1">
    <source>
        <dbReference type="ARBA" id="ARBA00001957"/>
    </source>
</evidence>
<dbReference type="Gene3D" id="3.30.559.30">
    <property type="entry name" value="Nonribosomal peptide synthetase, condensation domain"/>
    <property type="match status" value="5"/>
</dbReference>
<dbReference type="InterPro" id="IPR010060">
    <property type="entry name" value="NRPS_synth"/>
</dbReference>
<name>A0ABT0X6F4_9ACTN</name>
<dbReference type="SUPFAM" id="SSF52777">
    <property type="entry name" value="CoA-dependent acyltransferases"/>
    <property type="match status" value="10"/>
</dbReference>
<accession>A0ABT0X6F4</accession>
<dbReference type="PROSITE" id="PS50075">
    <property type="entry name" value="CARRIER"/>
    <property type="match status" value="4"/>
</dbReference>
<dbReference type="Gene3D" id="3.40.50.980">
    <property type="match status" value="8"/>
</dbReference>
<dbReference type="Gene3D" id="2.30.38.10">
    <property type="entry name" value="Luciferase, Domain 3"/>
    <property type="match status" value="4"/>
</dbReference>